<keyword evidence="1" id="KW-0479">Metal-binding</keyword>
<keyword evidence="3" id="KW-1133">Transmembrane helix</keyword>
<dbReference type="PANTHER" id="PTHR46592">
    <property type="entry name" value="RING-H2 FINGER PROTEIN ATL67"/>
    <property type="match status" value="1"/>
</dbReference>
<dbReference type="Pfam" id="PF13639">
    <property type="entry name" value="zf-RING_2"/>
    <property type="match status" value="1"/>
</dbReference>
<keyword evidence="3" id="KW-0472">Membrane</keyword>
<sequence length="192" mass="19486">MSSSDSSWAASTLPDSPAPAAAAAAAAAAAGVGLGYGIAIAVGILVLVSTIMLASYLCVRAKGTSSSSPPRPPHSPPPPPPFTHHIRNGGGGGARRRRHRRLLPEIRMRRGEGRGGGGGGDVRDMSGGVRGREAVRRGTECGHGFHAGCAERWLRVSAACPLCRSSPSPSPAATTPAATPLSELIPLALHAR</sequence>
<evidence type="ECO:0000256" key="2">
    <source>
        <dbReference type="SAM" id="MobiDB-lite"/>
    </source>
</evidence>
<evidence type="ECO:0000256" key="3">
    <source>
        <dbReference type="SAM" id="Phobius"/>
    </source>
</evidence>
<feature type="transmembrane region" description="Helical" evidence="3">
    <location>
        <begin position="36"/>
        <end position="59"/>
    </location>
</feature>
<gene>
    <name evidence="5" type="ORF">CB5_LOCUS495</name>
</gene>
<name>A0A6V7NFU4_ANACO</name>
<dbReference type="InterPro" id="IPR044289">
    <property type="entry name" value="ATL67-70"/>
</dbReference>
<keyword evidence="1" id="KW-0862">Zinc</keyword>
<dbReference type="GO" id="GO:0016567">
    <property type="term" value="P:protein ubiquitination"/>
    <property type="evidence" value="ECO:0007669"/>
    <property type="project" value="InterPro"/>
</dbReference>
<proteinExistence type="predicted"/>
<dbReference type="Gene3D" id="3.30.40.10">
    <property type="entry name" value="Zinc/RING finger domain, C3HC4 (zinc finger)"/>
    <property type="match status" value="1"/>
</dbReference>
<evidence type="ECO:0000313" key="5">
    <source>
        <dbReference type="EMBL" id="CAD1817284.1"/>
    </source>
</evidence>
<keyword evidence="3" id="KW-0812">Transmembrane</keyword>
<feature type="domain" description="RING-type" evidence="4">
    <location>
        <begin position="140"/>
        <end position="164"/>
    </location>
</feature>
<feature type="compositionally biased region" description="Basic and acidic residues" evidence="2">
    <location>
        <begin position="102"/>
        <end position="113"/>
    </location>
</feature>
<dbReference type="GO" id="GO:0008270">
    <property type="term" value="F:zinc ion binding"/>
    <property type="evidence" value="ECO:0007669"/>
    <property type="project" value="UniProtKB-KW"/>
</dbReference>
<dbReference type="InterPro" id="IPR013083">
    <property type="entry name" value="Znf_RING/FYVE/PHD"/>
</dbReference>
<evidence type="ECO:0000256" key="1">
    <source>
        <dbReference type="PROSITE-ProRule" id="PRU00175"/>
    </source>
</evidence>
<dbReference type="InterPro" id="IPR001841">
    <property type="entry name" value="Znf_RING"/>
</dbReference>
<reference evidence="5" key="1">
    <citation type="submission" date="2020-07" db="EMBL/GenBank/DDBJ databases">
        <authorList>
            <person name="Lin J."/>
        </authorList>
    </citation>
    <scope>NUCLEOTIDE SEQUENCE</scope>
</reference>
<dbReference type="PROSITE" id="PS50089">
    <property type="entry name" value="ZF_RING_2"/>
    <property type="match status" value="1"/>
</dbReference>
<accession>A0A6V7NFU4</accession>
<dbReference type="GO" id="GO:0016740">
    <property type="term" value="F:transferase activity"/>
    <property type="evidence" value="ECO:0007669"/>
    <property type="project" value="InterPro"/>
</dbReference>
<dbReference type="AlphaFoldDB" id="A0A6V7NFU4"/>
<keyword evidence="1" id="KW-0863">Zinc-finger</keyword>
<dbReference type="PANTHER" id="PTHR46592:SF14">
    <property type="entry name" value="RING-TYPE DOMAIN-CONTAINING PROTEIN"/>
    <property type="match status" value="1"/>
</dbReference>
<dbReference type="EMBL" id="LR862129">
    <property type="protein sequence ID" value="CAD1817284.1"/>
    <property type="molecule type" value="Genomic_DNA"/>
</dbReference>
<dbReference type="SUPFAM" id="SSF57850">
    <property type="entry name" value="RING/U-box"/>
    <property type="match status" value="1"/>
</dbReference>
<protein>
    <recommendedName>
        <fullName evidence="4">RING-type domain-containing protein</fullName>
    </recommendedName>
</protein>
<evidence type="ECO:0000259" key="4">
    <source>
        <dbReference type="PROSITE" id="PS50089"/>
    </source>
</evidence>
<organism evidence="5">
    <name type="scientific">Ananas comosus var. bracteatus</name>
    <name type="common">red pineapple</name>
    <dbReference type="NCBI Taxonomy" id="296719"/>
    <lineage>
        <taxon>Eukaryota</taxon>
        <taxon>Viridiplantae</taxon>
        <taxon>Streptophyta</taxon>
        <taxon>Embryophyta</taxon>
        <taxon>Tracheophyta</taxon>
        <taxon>Spermatophyta</taxon>
        <taxon>Magnoliopsida</taxon>
        <taxon>Liliopsida</taxon>
        <taxon>Poales</taxon>
        <taxon>Bromeliaceae</taxon>
        <taxon>Bromelioideae</taxon>
        <taxon>Ananas</taxon>
    </lineage>
</organism>
<feature type="region of interest" description="Disordered" evidence="2">
    <location>
        <begin position="62"/>
        <end position="128"/>
    </location>
</feature>
<feature type="compositionally biased region" description="Pro residues" evidence="2">
    <location>
        <begin position="69"/>
        <end position="82"/>
    </location>
</feature>